<comment type="subcellular location">
    <subcellularLocation>
        <location evidence="1 7 8">Cytoplasm</location>
    </subcellularLocation>
</comment>
<dbReference type="GO" id="GO:0071555">
    <property type="term" value="P:cell wall organization"/>
    <property type="evidence" value="ECO:0007669"/>
    <property type="project" value="UniProtKB-KW"/>
</dbReference>
<keyword evidence="7 8" id="KW-0133">Cell shape</keyword>
<keyword evidence="6 7" id="KW-0067">ATP-binding</keyword>
<dbReference type="GO" id="GO:0009252">
    <property type="term" value="P:peptidoglycan biosynthetic process"/>
    <property type="evidence" value="ECO:0007669"/>
    <property type="project" value="UniProtKB-UniRule"/>
</dbReference>
<protein>
    <recommendedName>
        <fullName evidence="7 8">UDP-N-acetylmuramoylalanine--D-glutamate ligase</fullName>
        <ecNumber evidence="7 8">6.3.2.9</ecNumber>
    </recommendedName>
    <alternativeName>
        <fullName evidence="7">D-glutamic acid-adding enzyme</fullName>
    </alternativeName>
    <alternativeName>
        <fullName evidence="7">UDP-N-acetylmuramoyl-L-alanyl-D-glutamate synthetase</fullName>
    </alternativeName>
</protein>
<dbReference type="Pfam" id="PF21799">
    <property type="entry name" value="MurD-like_N"/>
    <property type="match status" value="1"/>
</dbReference>
<dbReference type="InterPro" id="IPR004101">
    <property type="entry name" value="Mur_ligase_C"/>
</dbReference>
<keyword evidence="7 8" id="KW-0961">Cell wall biogenesis/degradation</keyword>
<evidence type="ECO:0000256" key="3">
    <source>
        <dbReference type="ARBA" id="ARBA00022490"/>
    </source>
</evidence>
<dbReference type="GO" id="GO:0008764">
    <property type="term" value="F:UDP-N-acetylmuramoylalanine-D-glutamate ligase activity"/>
    <property type="evidence" value="ECO:0007669"/>
    <property type="project" value="UniProtKB-UniRule"/>
</dbReference>
<evidence type="ECO:0000259" key="10">
    <source>
        <dbReference type="Pfam" id="PF08245"/>
    </source>
</evidence>
<dbReference type="HAMAP" id="MF_00639">
    <property type="entry name" value="MurD"/>
    <property type="match status" value="1"/>
</dbReference>
<gene>
    <name evidence="7" type="primary">murD</name>
    <name evidence="11" type="ORF">HELGO_WM16888</name>
</gene>
<comment type="pathway">
    <text evidence="2 7 8">Cell wall biogenesis; peptidoglycan biosynthesis.</text>
</comment>
<comment type="catalytic activity">
    <reaction evidence="7 8">
        <text>UDP-N-acetyl-alpha-D-muramoyl-L-alanine + D-glutamate + ATP = UDP-N-acetyl-alpha-D-muramoyl-L-alanyl-D-glutamate + ADP + phosphate + H(+)</text>
        <dbReference type="Rhea" id="RHEA:16429"/>
        <dbReference type="ChEBI" id="CHEBI:15378"/>
        <dbReference type="ChEBI" id="CHEBI:29986"/>
        <dbReference type="ChEBI" id="CHEBI:30616"/>
        <dbReference type="ChEBI" id="CHEBI:43474"/>
        <dbReference type="ChEBI" id="CHEBI:83898"/>
        <dbReference type="ChEBI" id="CHEBI:83900"/>
        <dbReference type="ChEBI" id="CHEBI:456216"/>
        <dbReference type="EC" id="6.3.2.9"/>
    </reaction>
</comment>
<evidence type="ECO:0000256" key="7">
    <source>
        <dbReference type="HAMAP-Rule" id="MF_00639"/>
    </source>
</evidence>
<feature type="domain" description="Mur ligase C-terminal" evidence="9">
    <location>
        <begin position="309"/>
        <end position="421"/>
    </location>
</feature>
<dbReference type="UniPathway" id="UPA00219"/>
<dbReference type="AlphaFoldDB" id="A0A6S6TB89"/>
<evidence type="ECO:0000256" key="2">
    <source>
        <dbReference type="ARBA" id="ARBA00004752"/>
    </source>
</evidence>
<dbReference type="Pfam" id="PF08245">
    <property type="entry name" value="Mur_ligase_M"/>
    <property type="match status" value="1"/>
</dbReference>
<dbReference type="Gene3D" id="3.90.190.20">
    <property type="entry name" value="Mur ligase, C-terminal domain"/>
    <property type="match status" value="1"/>
</dbReference>
<comment type="function">
    <text evidence="7 8">Cell wall formation. Catalyzes the addition of glutamate to the nucleotide precursor UDP-N-acetylmuramoyl-L-alanine (UMA).</text>
</comment>
<dbReference type="GO" id="GO:0051301">
    <property type="term" value="P:cell division"/>
    <property type="evidence" value="ECO:0007669"/>
    <property type="project" value="UniProtKB-KW"/>
</dbReference>
<comment type="similarity">
    <text evidence="7">Belongs to the MurCDEF family.</text>
</comment>
<evidence type="ECO:0000256" key="8">
    <source>
        <dbReference type="RuleBase" id="RU003664"/>
    </source>
</evidence>
<evidence type="ECO:0000313" key="11">
    <source>
        <dbReference type="EMBL" id="CAA6816315.1"/>
    </source>
</evidence>
<dbReference type="NCBIfam" id="TIGR01087">
    <property type="entry name" value="murD"/>
    <property type="match status" value="1"/>
</dbReference>
<dbReference type="Pfam" id="PF02875">
    <property type="entry name" value="Mur_ligase_C"/>
    <property type="match status" value="1"/>
</dbReference>
<dbReference type="EC" id="6.3.2.9" evidence="7 8"/>
<dbReference type="InterPro" id="IPR013221">
    <property type="entry name" value="Mur_ligase_cen"/>
</dbReference>
<dbReference type="EMBL" id="CACVAY010000075">
    <property type="protein sequence ID" value="CAA6816315.1"/>
    <property type="molecule type" value="Genomic_DNA"/>
</dbReference>
<dbReference type="InterPro" id="IPR036615">
    <property type="entry name" value="Mur_ligase_C_dom_sf"/>
</dbReference>
<keyword evidence="5 7" id="KW-0547">Nucleotide-binding</keyword>
<evidence type="ECO:0000256" key="4">
    <source>
        <dbReference type="ARBA" id="ARBA00022598"/>
    </source>
</evidence>
<organism evidence="11">
    <name type="scientific">uncultured Thiotrichaceae bacterium</name>
    <dbReference type="NCBI Taxonomy" id="298394"/>
    <lineage>
        <taxon>Bacteria</taxon>
        <taxon>Pseudomonadati</taxon>
        <taxon>Pseudomonadota</taxon>
        <taxon>Gammaproteobacteria</taxon>
        <taxon>Thiotrichales</taxon>
        <taxon>Thiotrichaceae</taxon>
        <taxon>environmental samples</taxon>
    </lineage>
</organism>
<dbReference type="InterPro" id="IPR036565">
    <property type="entry name" value="Mur-like_cat_sf"/>
</dbReference>
<evidence type="ECO:0000256" key="1">
    <source>
        <dbReference type="ARBA" id="ARBA00004496"/>
    </source>
</evidence>
<dbReference type="Gene3D" id="3.40.50.720">
    <property type="entry name" value="NAD(P)-binding Rossmann-like Domain"/>
    <property type="match status" value="1"/>
</dbReference>
<dbReference type="Gene3D" id="3.40.1190.10">
    <property type="entry name" value="Mur-like, catalytic domain"/>
    <property type="match status" value="1"/>
</dbReference>
<dbReference type="SUPFAM" id="SSF51984">
    <property type="entry name" value="MurCD N-terminal domain"/>
    <property type="match status" value="1"/>
</dbReference>
<keyword evidence="7 8" id="KW-0132">Cell division</keyword>
<dbReference type="SUPFAM" id="SSF53623">
    <property type="entry name" value="MurD-like peptide ligases, catalytic domain"/>
    <property type="match status" value="1"/>
</dbReference>
<evidence type="ECO:0000256" key="5">
    <source>
        <dbReference type="ARBA" id="ARBA00022741"/>
    </source>
</evidence>
<proteinExistence type="inferred from homology"/>
<dbReference type="PANTHER" id="PTHR43692">
    <property type="entry name" value="UDP-N-ACETYLMURAMOYLALANINE--D-GLUTAMATE LIGASE"/>
    <property type="match status" value="1"/>
</dbReference>
<reference evidence="11" key="1">
    <citation type="submission" date="2020-01" db="EMBL/GenBank/DDBJ databases">
        <authorList>
            <person name="Meier V. D."/>
            <person name="Meier V D."/>
        </authorList>
    </citation>
    <scope>NUCLEOTIDE SEQUENCE</scope>
    <source>
        <strain evidence="11">HLG_WM_MAG_07</strain>
    </source>
</reference>
<dbReference type="PANTHER" id="PTHR43692:SF1">
    <property type="entry name" value="UDP-N-ACETYLMURAMOYLALANINE--D-GLUTAMATE LIGASE"/>
    <property type="match status" value="1"/>
</dbReference>
<feature type="binding site" evidence="7">
    <location>
        <begin position="116"/>
        <end position="122"/>
    </location>
    <ligand>
        <name>ATP</name>
        <dbReference type="ChEBI" id="CHEBI:30616"/>
    </ligand>
</feature>
<dbReference type="GO" id="GO:0008360">
    <property type="term" value="P:regulation of cell shape"/>
    <property type="evidence" value="ECO:0007669"/>
    <property type="project" value="UniProtKB-KW"/>
</dbReference>
<dbReference type="GO" id="GO:0005524">
    <property type="term" value="F:ATP binding"/>
    <property type="evidence" value="ECO:0007669"/>
    <property type="project" value="UniProtKB-UniRule"/>
</dbReference>
<evidence type="ECO:0000256" key="6">
    <source>
        <dbReference type="ARBA" id="ARBA00022840"/>
    </source>
</evidence>
<feature type="domain" description="Mur ligase central" evidence="10">
    <location>
        <begin position="114"/>
        <end position="286"/>
    </location>
</feature>
<accession>A0A6S6TB89</accession>
<sequence length="445" mass="48423">MDKQLTHWDTLIVGLGKTGLSVAQFLRDRDVPFAVADSRENPPGKEDLLESCPDVPVFFGAFSEKVFTQARQLIVNPGVSVHIPEIQAACKKGAEVIGDIELFARSSTRPVIGITGSNGKTTVTKLLTLMAQRAGLKVEMGGNIGIPVLDLLNKEPVDLYVLELSSFQLETTYSLNAISAVILNITEDHLDRYDGFAGYASAKAKIYEQTENVLANRDDDDVMTLAKKYQPISFGLNKPERSEDFGISESTDETWLVKGKEQLINAKALKIKGKHNIANALAALALGDMAGIDMQGMLRGLRDFEGVEHRSQWVAKINQVNWYNDSKGTNVGATLAALSGLPGKTVLIAGGQGKGSDFTPLAPVVADRARAVILLGEDAEKISVALGAFEKKYFVKNMDEAVQLARDLAEEGDNVLLSPACASFDMYRSYEERGEIFMHAVRRLS</sequence>
<dbReference type="GO" id="GO:0005737">
    <property type="term" value="C:cytoplasm"/>
    <property type="evidence" value="ECO:0007669"/>
    <property type="project" value="UniProtKB-SubCell"/>
</dbReference>
<keyword evidence="7 8" id="KW-0573">Peptidoglycan synthesis</keyword>
<evidence type="ECO:0000259" key="9">
    <source>
        <dbReference type="Pfam" id="PF02875"/>
    </source>
</evidence>
<keyword evidence="7 8" id="KW-0131">Cell cycle</keyword>
<keyword evidence="4 7" id="KW-0436">Ligase</keyword>
<name>A0A6S6TB89_9GAMM</name>
<dbReference type="InterPro" id="IPR005762">
    <property type="entry name" value="MurD"/>
</dbReference>
<keyword evidence="3 7" id="KW-0963">Cytoplasm</keyword>
<dbReference type="SUPFAM" id="SSF53244">
    <property type="entry name" value="MurD-like peptide ligases, peptide-binding domain"/>
    <property type="match status" value="1"/>
</dbReference>